<evidence type="ECO:0000256" key="2">
    <source>
        <dbReference type="ARBA" id="ARBA00022448"/>
    </source>
</evidence>
<protein>
    <submittedName>
        <fullName evidence="9">Dicarboxylate/amino acid:cation symporter</fullName>
    </submittedName>
</protein>
<evidence type="ECO:0000256" key="5">
    <source>
        <dbReference type="ARBA" id="ARBA00022847"/>
    </source>
</evidence>
<proteinExistence type="predicted"/>
<keyword evidence="3" id="KW-1003">Cell membrane</keyword>
<comment type="caution">
    <text evidence="9">The sequence shown here is derived from an EMBL/GenBank/DDBJ whole genome shotgun (WGS) entry which is preliminary data.</text>
</comment>
<evidence type="ECO:0000313" key="9">
    <source>
        <dbReference type="EMBL" id="HJD96544.1"/>
    </source>
</evidence>
<dbReference type="PANTHER" id="PTHR42865">
    <property type="entry name" value="PROTON/GLUTAMATE-ASPARTATE SYMPORTER"/>
    <property type="match status" value="1"/>
</dbReference>
<dbReference type="GO" id="GO:0015293">
    <property type="term" value="F:symporter activity"/>
    <property type="evidence" value="ECO:0007669"/>
    <property type="project" value="UniProtKB-KW"/>
</dbReference>
<feature type="transmembrane region" description="Helical" evidence="8">
    <location>
        <begin position="350"/>
        <end position="368"/>
    </location>
</feature>
<evidence type="ECO:0000256" key="1">
    <source>
        <dbReference type="ARBA" id="ARBA00004651"/>
    </source>
</evidence>
<reference evidence="9" key="2">
    <citation type="submission" date="2021-09" db="EMBL/GenBank/DDBJ databases">
        <authorList>
            <person name="Gilroy R."/>
        </authorList>
    </citation>
    <scope>NUCLEOTIDE SEQUENCE</scope>
    <source>
        <strain evidence="9">ChiGjej2B2-19336</strain>
    </source>
</reference>
<dbReference type="RefSeq" id="WP_304120932.1">
    <property type="nucleotide sequence ID" value="NZ_DYZA01000049.1"/>
</dbReference>
<feature type="transmembrane region" description="Helical" evidence="8">
    <location>
        <begin position="80"/>
        <end position="100"/>
    </location>
</feature>
<dbReference type="AlphaFoldDB" id="A0A921DQJ8"/>
<dbReference type="Gene3D" id="1.10.3860.10">
    <property type="entry name" value="Sodium:dicarboxylate symporter"/>
    <property type="match status" value="1"/>
</dbReference>
<dbReference type="Proteomes" id="UP000698963">
    <property type="component" value="Unassembled WGS sequence"/>
</dbReference>
<feature type="transmembrane region" description="Helical" evidence="8">
    <location>
        <begin position="245"/>
        <end position="267"/>
    </location>
</feature>
<feature type="transmembrane region" description="Helical" evidence="8">
    <location>
        <begin position="182"/>
        <end position="203"/>
    </location>
</feature>
<dbReference type="PANTHER" id="PTHR42865:SF7">
    <property type="entry name" value="PROTON_GLUTAMATE-ASPARTATE SYMPORTER"/>
    <property type="match status" value="1"/>
</dbReference>
<dbReference type="Pfam" id="PF00375">
    <property type="entry name" value="SDF"/>
    <property type="match status" value="1"/>
</dbReference>
<evidence type="ECO:0000256" key="6">
    <source>
        <dbReference type="ARBA" id="ARBA00022989"/>
    </source>
</evidence>
<evidence type="ECO:0000256" key="3">
    <source>
        <dbReference type="ARBA" id="ARBA00022475"/>
    </source>
</evidence>
<dbReference type="PRINTS" id="PR00173">
    <property type="entry name" value="EDTRNSPORT"/>
</dbReference>
<keyword evidence="7 8" id="KW-0472">Membrane</keyword>
<organism evidence="9 10">
    <name type="scientific">Mailhella massiliensis</name>
    <dbReference type="NCBI Taxonomy" id="1903261"/>
    <lineage>
        <taxon>Bacteria</taxon>
        <taxon>Pseudomonadati</taxon>
        <taxon>Thermodesulfobacteriota</taxon>
        <taxon>Desulfovibrionia</taxon>
        <taxon>Desulfovibrionales</taxon>
        <taxon>Desulfovibrionaceae</taxon>
        <taxon>Mailhella</taxon>
    </lineage>
</organism>
<keyword evidence="5" id="KW-0769">Symport</keyword>
<dbReference type="EMBL" id="DYZA01000049">
    <property type="protein sequence ID" value="HJD96544.1"/>
    <property type="molecule type" value="Genomic_DNA"/>
</dbReference>
<dbReference type="SUPFAM" id="SSF118215">
    <property type="entry name" value="Proton glutamate symport protein"/>
    <property type="match status" value="1"/>
</dbReference>
<dbReference type="InterPro" id="IPR001991">
    <property type="entry name" value="Na-dicarboxylate_symporter"/>
</dbReference>
<dbReference type="GO" id="GO:0005886">
    <property type="term" value="C:plasma membrane"/>
    <property type="evidence" value="ECO:0007669"/>
    <property type="project" value="UniProtKB-SubCell"/>
</dbReference>
<evidence type="ECO:0000256" key="8">
    <source>
        <dbReference type="SAM" id="Phobius"/>
    </source>
</evidence>
<keyword evidence="2" id="KW-0813">Transport</keyword>
<evidence type="ECO:0000313" key="10">
    <source>
        <dbReference type="Proteomes" id="UP000698963"/>
    </source>
</evidence>
<feature type="transmembrane region" description="Helical" evidence="8">
    <location>
        <begin position="144"/>
        <end position="161"/>
    </location>
</feature>
<dbReference type="InterPro" id="IPR036458">
    <property type="entry name" value="Na:dicarbo_symporter_sf"/>
</dbReference>
<dbReference type="FunFam" id="1.10.3860.10:FF:000001">
    <property type="entry name" value="C4-dicarboxylate transport protein"/>
    <property type="match status" value="1"/>
</dbReference>
<sequence length="412" mass="43318">MKTRISLPAQMAIGMALGVAAGLAAPSMGFDTAWFKPIGQLFINLIRMVVVPLVLTTIVAGAASVGDLSKLGRLASKTLIYYFCTTAVAVFIGLFFANILNPGEGLNLSTEGLKAQAVQAPKMMDVFLNIVPLNPIDSMSKGNMLQVIFFAMIFGFGLSAVGEKGRTVLSFFEGCAEVMIKVTNMVMIYAPFGVFGLIAFTVASHGAAVLLPLLKVIGVMYLACLCHVIFCYMPLVKACGLSISLFFRMLAAPMIISFTTCSSAAALSTNLIQVQKLGASRPVASFSIPLGNTINMDGTAVYMGVVAIFVAELYGIPMPFDKQFEVILVGVLASIGTVGVPGAGLLMSSIVFTQVGIPLEGIAIIAGIDRVMDMARTSVNVLGDATGALVVSRWEGDLDMEAGARFAAEEGE</sequence>
<accession>A0A921DQJ8</accession>
<feature type="transmembrane region" description="Helical" evidence="8">
    <location>
        <begin position="209"/>
        <end position="233"/>
    </location>
</feature>
<keyword evidence="4 8" id="KW-0812">Transmembrane</keyword>
<comment type="subcellular location">
    <subcellularLocation>
        <location evidence="1">Cell membrane</location>
        <topology evidence="1">Multi-pass membrane protein</topology>
    </subcellularLocation>
</comment>
<dbReference type="GO" id="GO:0006835">
    <property type="term" value="P:dicarboxylic acid transport"/>
    <property type="evidence" value="ECO:0007669"/>
    <property type="project" value="TreeGrafter"/>
</dbReference>
<name>A0A921DQJ8_9BACT</name>
<feature type="transmembrane region" description="Helical" evidence="8">
    <location>
        <begin position="299"/>
        <end position="317"/>
    </location>
</feature>
<feature type="transmembrane region" description="Helical" evidence="8">
    <location>
        <begin position="324"/>
        <end position="344"/>
    </location>
</feature>
<evidence type="ECO:0000256" key="4">
    <source>
        <dbReference type="ARBA" id="ARBA00022692"/>
    </source>
</evidence>
<keyword evidence="6 8" id="KW-1133">Transmembrane helix</keyword>
<reference evidence="9" key="1">
    <citation type="journal article" date="2021" name="PeerJ">
        <title>Extensive microbial diversity within the chicken gut microbiome revealed by metagenomics and culture.</title>
        <authorList>
            <person name="Gilroy R."/>
            <person name="Ravi A."/>
            <person name="Getino M."/>
            <person name="Pursley I."/>
            <person name="Horton D.L."/>
            <person name="Alikhan N.F."/>
            <person name="Baker D."/>
            <person name="Gharbi K."/>
            <person name="Hall N."/>
            <person name="Watson M."/>
            <person name="Adriaenssens E.M."/>
            <person name="Foster-Nyarko E."/>
            <person name="Jarju S."/>
            <person name="Secka A."/>
            <person name="Antonio M."/>
            <person name="Oren A."/>
            <person name="Chaudhuri R.R."/>
            <person name="La Ragione R."/>
            <person name="Hildebrand F."/>
            <person name="Pallen M.J."/>
        </authorList>
    </citation>
    <scope>NUCLEOTIDE SEQUENCE</scope>
    <source>
        <strain evidence="9">ChiGjej2B2-19336</strain>
    </source>
</reference>
<evidence type="ECO:0000256" key="7">
    <source>
        <dbReference type="ARBA" id="ARBA00023136"/>
    </source>
</evidence>
<feature type="transmembrane region" description="Helical" evidence="8">
    <location>
        <begin position="45"/>
        <end position="68"/>
    </location>
</feature>
<gene>
    <name evidence="9" type="ORF">K8W16_02715</name>
</gene>